<evidence type="ECO:0000256" key="3">
    <source>
        <dbReference type="ARBA" id="ARBA00022467"/>
    </source>
</evidence>
<dbReference type="Proteomes" id="UP001150907">
    <property type="component" value="Unassembled WGS sequence"/>
</dbReference>
<dbReference type="AlphaFoldDB" id="A0A9W8EHS9"/>
<dbReference type="InterPro" id="IPR042276">
    <property type="entry name" value="CapZ_alpha/beta_2"/>
</dbReference>
<dbReference type="SUPFAM" id="SSF90096">
    <property type="entry name" value="Subunits of heterodimeric actin filament capping protein Capz"/>
    <property type="match status" value="1"/>
</dbReference>
<accession>A0A9W8EHS9</accession>
<keyword evidence="8" id="KW-1185">Reference proteome</keyword>
<dbReference type="InterPro" id="IPR002189">
    <property type="entry name" value="CapZ_alpha"/>
</dbReference>
<dbReference type="PROSITE" id="PS00748">
    <property type="entry name" value="F_ACTIN_CAPPING_A_1"/>
    <property type="match status" value="1"/>
</dbReference>
<organism evidence="7 8">
    <name type="scientific">Coemansia thaxteri</name>
    <dbReference type="NCBI Taxonomy" id="2663907"/>
    <lineage>
        <taxon>Eukaryota</taxon>
        <taxon>Fungi</taxon>
        <taxon>Fungi incertae sedis</taxon>
        <taxon>Zoopagomycota</taxon>
        <taxon>Kickxellomycotina</taxon>
        <taxon>Kickxellomycetes</taxon>
        <taxon>Kickxellales</taxon>
        <taxon>Kickxellaceae</taxon>
        <taxon>Coemansia</taxon>
    </lineage>
</organism>
<proteinExistence type="inferred from homology"/>
<comment type="similarity">
    <text evidence="1 6">Belongs to the F-actin-capping protein alpha subunit family.</text>
</comment>
<name>A0A9W8EHS9_9FUNG</name>
<dbReference type="EMBL" id="JANBQF010000003">
    <property type="protein sequence ID" value="KAJ2008543.1"/>
    <property type="molecule type" value="Genomic_DNA"/>
</dbReference>
<gene>
    <name evidence="7" type="primary">CAP1</name>
    <name evidence="7" type="ORF">H4R26_000159</name>
</gene>
<dbReference type="Gene3D" id="3.90.1150.210">
    <property type="entry name" value="F-actin capping protein, beta subunit"/>
    <property type="match status" value="1"/>
</dbReference>
<dbReference type="GO" id="GO:0030863">
    <property type="term" value="C:cortical cytoskeleton"/>
    <property type="evidence" value="ECO:0007669"/>
    <property type="project" value="TreeGrafter"/>
</dbReference>
<dbReference type="FunFam" id="3.90.1150.210:FF:000003">
    <property type="entry name" value="F-actin-capping protein subunit alpha"/>
    <property type="match status" value="1"/>
</dbReference>
<evidence type="ECO:0000256" key="6">
    <source>
        <dbReference type="RuleBase" id="RU365077"/>
    </source>
</evidence>
<comment type="subunit">
    <text evidence="6">Heterodimer of an alpha and a beta subunit.</text>
</comment>
<dbReference type="Pfam" id="PF01267">
    <property type="entry name" value="F-actin_cap_A"/>
    <property type="match status" value="1"/>
</dbReference>
<dbReference type="OrthoDB" id="340550at2759"/>
<dbReference type="InterPro" id="IPR042489">
    <property type="entry name" value="CapZ_alpha_1"/>
</dbReference>
<evidence type="ECO:0000256" key="5">
    <source>
        <dbReference type="ARBA" id="ARBA00025389"/>
    </source>
</evidence>
<dbReference type="GO" id="GO:0051015">
    <property type="term" value="F:actin filament binding"/>
    <property type="evidence" value="ECO:0007669"/>
    <property type="project" value="TreeGrafter"/>
</dbReference>
<evidence type="ECO:0000256" key="1">
    <source>
        <dbReference type="ARBA" id="ARBA00010479"/>
    </source>
</evidence>
<reference evidence="7" key="1">
    <citation type="submission" date="2022-07" db="EMBL/GenBank/DDBJ databases">
        <title>Phylogenomic reconstructions and comparative analyses of Kickxellomycotina fungi.</title>
        <authorList>
            <person name="Reynolds N.K."/>
            <person name="Stajich J.E."/>
            <person name="Barry K."/>
            <person name="Grigoriev I.V."/>
            <person name="Crous P."/>
            <person name="Smith M.E."/>
        </authorList>
    </citation>
    <scope>NUCLEOTIDE SEQUENCE</scope>
    <source>
        <strain evidence="7">IMI 214461</strain>
    </source>
</reference>
<protein>
    <recommendedName>
        <fullName evidence="2 6">F-actin-capping protein subunit alpha</fullName>
    </recommendedName>
</protein>
<dbReference type="InterPro" id="IPR017865">
    <property type="entry name" value="F-actin_cap_asu_CS"/>
</dbReference>
<keyword evidence="3 6" id="KW-0117">Actin capping</keyword>
<dbReference type="GO" id="GO:0008290">
    <property type="term" value="C:F-actin capping protein complex"/>
    <property type="evidence" value="ECO:0007669"/>
    <property type="project" value="UniProtKB-UniRule"/>
</dbReference>
<dbReference type="PANTHER" id="PTHR10653">
    <property type="entry name" value="F-ACTIN-CAPPING PROTEIN SUBUNIT ALPHA"/>
    <property type="match status" value="1"/>
</dbReference>
<sequence length="277" mass="30565">MSADDRIAKVAQFLLHSPPGEVDDVFNDIRGIVNDDDALQEQVGPVLAESNMQQFLSVEVPGQQSKVLITPYNQIGEDRYLDPNTRTEFAFDHLRRVASDAQEASEAGANEEVRAELQRELDGYVASYYASGSVSVFVHEGSVVSCIVSNRFSPGNYWNGSWRAVWSFDPATGQLNGSAKVRVHYFEEGNVQLDTQSDFAADVPMAGASETDVAARVAAKIKTFEAEFQQAINDGYTQLAEKTFRGLRRTLPVTRNKVDWEKIANYKIGGELASAEN</sequence>
<evidence type="ECO:0000256" key="2">
    <source>
        <dbReference type="ARBA" id="ARBA00014038"/>
    </source>
</evidence>
<comment type="function">
    <text evidence="5 6">F-actin-capping proteins bind in a Ca(2+)-independent manner to the fast growing ends of actin filaments (barbed end) thereby blocking the exchange of subunits at these ends. Unlike other capping proteins (such as gelsolin and severin), these proteins do not sever actin filaments.</text>
</comment>
<dbReference type="PANTHER" id="PTHR10653:SF0">
    <property type="entry name" value="F-ACTIN-CAPPING PROTEIN SUBUNIT ALPHA"/>
    <property type="match status" value="1"/>
</dbReference>
<dbReference type="PRINTS" id="PR00191">
    <property type="entry name" value="FACTINCAPA"/>
</dbReference>
<dbReference type="Gene3D" id="3.30.1140.60">
    <property type="entry name" value="F-actin capping protein, alpha subunit"/>
    <property type="match status" value="1"/>
</dbReference>
<evidence type="ECO:0000313" key="8">
    <source>
        <dbReference type="Proteomes" id="UP001150907"/>
    </source>
</evidence>
<comment type="caution">
    <text evidence="7">The sequence shown here is derived from an EMBL/GenBank/DDBJ whole genome shotgun (WGS) entry which is preliminary data.</text>
</comment>
<evidence type="ECO:0000256" key="4">
    <source>
        <dbReference type="ARBA" id="ARBA00023203"/>
    </source>
</evidence>
<keyword evidence="4 6" id="KW-0009">Actin-binding</keyword>
<dbReference type="InterPro" id="IPR037282">
    <property type="entry name" value="CapZ_alpha/beta"/>
</dbReference>
<evidence type="ECO:0000313" key="7">
    <source>
        <dbReference type="EMBL" id="KAJ2008543.1"/>
    </source>
</evidence>
<dbReference type="GO" id="GO:0030036">
    <property type="term" value="P:actin cytoskeleton organization"/>
    <property type="evidence" value="ECO:0007669"/>
    <property type="project" value="TreeGrafter"/>
</dbReference>
<dbReference type="GO" id="GO:0051016">
    <property type="term" value="P:barbed-end actin filament capping"/>
    <property type="evidence" value="ECO:0007669"/>
    <property type="project" value="UniProtKB-UniRule"/>
</dbReference>